<evidence type="ECO:0000256" key="1">
    <source>
        <dbReference type="SAM" id="MobiDB-lite"/>
    </source>
</evidence>
<feature type="region of interest" description="Disordered" evidence="1">
    <location>
        <begin position="321"/>
        <end position="417"/>
    </location>
</feature>
<feature type="compositionally biased region" description="Polar residues" evidence="1">
    <location>
        <begin position="384"/>
        <end position="398"/>
    </location>
</feature>
<comment type="caution">
    <text evidence="3">The sequence shown here is derived from an EMBL/GenBank/DDBJ whole genome shotgun (WGS) entry which is preliminary data.</text>
</comment>
<keyword evidence="4" id="KW-1185">Reference proteome</keyword>
<proteinExistence type="predicted"/>
<evidence type="ECO:0000313" key="4">
    <source>
        <dbReference type="Proteomes" id="UP001303046"/>
    </source>
</evidence>
<dbReference type="InterPro" id="IPR056557">
    <property type="entry name" value="NELF-A_N"/>
</dbReference>
<gene>
    <name evidence="3" type="primary">Necator_chrX.g25884</name>
    <name evidence="3" type="ORF">RB195_025718</name>
</gene>
<dbReference type="Proteomes" id="UP001303046">
    <property type="component" value="Unassembled WGS sequence"/>
</dbReference>
<dbReference type="InterPro" id="IPR037517">
    <property type="entry name" value="HDAG_dom"/>
</dbReference>
<dbReference type="Pfam" id="PF23553">
    <property type="entry name" value="NELF-A_N"/>
    <property type="match status" value="1"/>
</dbReference>
<accession>A0ABR1ETL0</accession>
<sequence>MSFLEEKPFFRVTTRSMKTTFRSILWTVLLPCFLVSRDIMADTGKSNACFPNLSQSSSLKDMDLVNWLEKKLNDAGVWSGRMTASMLSREMLEELETCFQAIDVQTKLKIICCIPHMNPRKMSMVHSALTTLLDLASKDADDWVETIADMYRDITSTGVIIPVSTNKDSHFAKTLEDLTKCFQRHLEAGNLKLTPEGHNIGSASVNKASFGPPPELQKCFILRKKPKSFNLSNDMTKQCAKLADTNRERNNGLWSASVPIKIRSTLRTGNNDLPMKGIPTQNTCKLNSGFTYEPKKFQRQLSKREGGAKLLDICELPQSLKKRRQQEMIEERKRKQEEKELAKKKALEDKKEREEAKKAAQQKLQDSSRKPVEKKPRMEIVRNPSISEESDQVNSPTTSMMPEYPSSEPSVSSNSNYPEKVERQQAMVEPQQEMRHQHDNFVNREPIDRAPHPRVMQNNPTSHQQQYIAHPAQHASLVHRNPPPGYGANQVWVSTPVRDLRTPAQRAREAAIMNQCNEMLRNANSLDQNGRQLVVAFMTGNKCNPRPELGHIITMKLSETIEDGLADNQMCKMKVETFFQMDYQSGEWKRLRKCRLLQPHELNSAPEQYMFAPPEDYHSQVSVRRSINLCPQPQQNQKNDWISRDSVEAKRIGPPKYQEWETCRC</sequence>
<feature type="domain" description="HDAg" evidence="2">
    <location>
        <begin position="143"/>
        <end position="311"/>
    </location>
</feature>
<organism evidence="3 4">
    <name type="scientific">Necator americanus</name>
    <name type="common">Human hookworm</name>
    <dbReference type="NCBI Taxonomy" id="51031"/>
    <lineage>
        <taxon>Eukaryota</taxon>
        <taxon>Metazoa</taxon>
        <taxon>Ecdysozoa</taxon>
        <taxon>Nematoda</taxon>
        <taxon>Chromadorea</taxon>
        <taxon>Rhabditida</taxon>
        <taxon>Rhabditina</taxon>
        <taxon>Rhabditomorpha</taxon>
        <taxon>Strongyloidea</taxon>
        <taxon>Ancylostomatidae</taxon>
        <taxon>Bunostominae</taxon>
        <taxon>Necator</taxon>
    </lineage>
</organism>
<dbReference type="EMBL" id="JAVFWL010000006">
    <property type="protein sequence ID" value="KAK6765974.1"/>
    <property type="molecule type" value="Genomic_DNA"/>
</dbReference>
<feature type="compositionally biased region" description="Basic and acidic residues" evidence="1">
    <location>
        <begin position="325"/>
        <end position="358"/>
    </location>
</feature>
<protein>
    <recommendedName>
        <fullName evidence="2">HDAg domain-containing protein</fullName>
    </recommendedName>
</protein>
<reference evidence="3 4" key="1">
    <citation type="submission" date="2023-08" db="EMBL/GenBank/DDBJ databases">
        <title>A Necator americanus chromosomal reference genome.</title>
        <authorList>
            <person name="Ilik V."/>
            <person name="Petrzelkova K.J."/>
            <person name="Pardy F."/>
            <person name="Fuh T."/>
            <person name="Niatou-Singa F.S."/>
            <person name="Gouil Q."/>
            <person name="Baker L."/>
            <person name="Ritchie M.E."/>
            <person name="Jex A.R."/>
            <person name="Gazzola D."/>
            <person name="Li H."/>
            <person name="Toshio Fujiwara R."/>
            <person name="Zhan B."/>
            <person name="Aroian R.V."/>
            <person name="Pafco B."/>
            <person name="Schwarz E.M."/>
        </authorList>
    </citation>
    <scope>NUCLEOTIDE SEQUENCE [LARGE SCALE GENOMIC DNA]</scope>
    <source>
        <strain evidence="3 4">Aroian</strain>
        <tissue evidence="3">Whole animal</tissue>
    </source>
</reference>
<feature type="compositionally biased region" description="Low complexity" evidence="1">
    <location>
        <begin position="399"/>
        <end position="417"/>
    </location>
</feature>
<dbReference type="PROSITE" id="PS51838">
    <property type="entry name" value="HDAG"/>
    <property type="match status" value="1"/>
</dbReference>
<evidence type="ECO:0000313" key="3">
    <source>
        <dbReference type="EMBL" id="KAK6765974.1"/>
    </source>
</evidence>
<name>A0ABR1ETL0_NECAM</name>
<evidence type="ECO:0000259" key="2">
    <source>
        <dbReference type="PROSITE" id="PS51838"/>
    </source>
</evidence>
<feature type="compositionally biased region" description="Basic and acidic residues" evidence="1">
    <location>
        <begin position="366"/>
        <end position="380"/>
    </location>
</feature>